<dbReference type="EMBL" id="CP053835">
    <property type="protein sequence ID" value="QKF78017.1"/>
    <property type="molecule type" value="Genomic_DNA"/>
</dbReference>
<dbReference type="PROSITE" id="PS51257">
    <property type="entry name" value="PROKAR_LIPOPROTEIN"/>
    <property type="match status" value="1"/>
</dbReference>
<evidence type="ECO:0000313" key="9">
    <source>
        <dbReference type="Proteomes" id="UP000503313"/>
    </source>
</evidence>
<evidence type="ECO:0000256" key="3">
    <source>
        <dbReference type="ARBA" id="ARBA00023157"/>
    </source>
</evidence>
<dbReference type="Pfam" id="PF08238">
    <property type="entry name" value="Sel1"/>
    <property type="match status" value="1"/>
</dbReference>
<feature type="repeat" description="TPR" evidence="5">
    <location>
        <begin position="136"/>
        <end position="169"/>
    </location>
</feature>
<evidence type="ECO:0000256" key="5">
    <source>
        <dbReference type="PROSITE-ProRule" id="PRU00339"/>
    </source>
</evidence>
<dbReference type="Pfam" id="PF13181">
    <property type="entry name" value="TPR_8"/>
    <property type="match status" value="3"/>
</dbReference>
<reference evidence="8 9" key="1">
    <citation type="submission" date="2020-05" db="EMBL/GenBank/DDBJ databases">
        <title>Complete genome sequencing of Campylobacter and Arcobacter type strains.</title>
        <authorList>
            <person name="Miller W.G."/>
            <person name="Yee E."/>
        </authorList>
    </citation>
    <scope>NUCLEOTIDE SEQUENCE [LARGE SCALE GENOMIC DNA]</scope>
    <source>
        <strain evidence="8 9">LMG 25694</strain>
    </source>
</reference>
<dbReference type="EMBL" id="CP053835">
    <property type="protein sequence ID" value="QKF78022.1"/>
    <property type="molecule type" value="Genomic_DNA"/>
</dbReference>
<name>A0AAE7E750_9BACT</name>
<keyword evidence="4" id="KW-0046">Antibiotic resistance</keyword>
<dbReference type="EC" id="3.5.2.6" evidence="2"/>
<organism evidence="8 9">
    <name type="scientific">Arcobacter defluvii</name>
    <dbReference type="NCBI Taxonomy" id="873191"/>
    <lineage>
        <taxon>Bacteria</taxon>
        <taxon>Pseudomonadati</taxon>
        <taxon>Campylobacterota</taxon>
        <taxon>Epsilonproteobacteria</taxon>
        <taxon>Campylobacterales</taxon>
        <taxon>Arcobacteraceae</taxon>
        <taxon>Arcobacter</taxon>
    </lineage>
</organism>
<proteinExistence type="predicted"/>
<dbReference type="PROSITE" id="PS50005">
    <property type="entry name" value="TPR"/>
    <property type="match status" value="1"/>
</dbReference>
<evidence type="ECO:0000256" key="4">
    <source>
        <dbReference type="ARBA" id="ARBA00023251"/>
    </source>
</evidence>
<dbReference type="AlphaFoldDB" id="A0AAE7E750"/>
<accession>A0AAE7E750</accession>
<dbReference type="KEGG" id="adz:ADFLV_2001"/>
<dbReference type="PANTHER" id="PTHR12558:SF13">
    <property type="entry name" value="CELL DIVISION CYCLE PROTEIN 27 HOMOLOG"/>
    <property type="match status" value="1"/>
</dbReference>
<feature type="chain" id="PRO_5044706338" description="beta-lactamase" evidence="6">
    <location>
        <begin position="21"/>
        <end position="277"/>
    </location>
</feature>
<dbReference type="KEGG" id="adz:ADFLV_2006"/>
<dbReference type="InterPro" id="IPR011990">
    <property type="entry name" value="TPR-like_helical_dom_sf"/>
</dbReference>
<dbReference type="SUPFAM" id="SSF81901">
    <property type="entry name" value="HCP-like"/>
    <property type="match status" value="1"/>
</dbReference>
<comment type="catalytic activity">
    <reaction evidence="1">
        <text>a beta-lactam + H2O = a substituted beta-amino acid</text>
        <dbReference type="Rhea" id="RHEA:20401"/>
        <dbReference type="ChEBI" id="CHEBI:15377"/>
        <dbReference type="ChEBI" id="CHEBI:35627"/>
        <dbReference type="ChEBI" id="CHEBI:140347"/>
        <dbReference type="EC" id="3.5.2.6"/>
    </reaction>
</comment>
<feature type="signal peptide" evidence="6">
    <location>
        <begin position="1"/>
        <end position="20"/>
    </location>
</feature>
<keyword evidence="6" id="KW-0732">Signal</keyword>
<gene>
    <name evidence="7" type="ORF">ADFLV_2001</name>
    <name evidence="8" type="ORF">ADFLV_2006</name>
</gene>
<dbReference type="GO" id="GO:0046677">
    <property type="term" value="P:response to antibiotic"/>
    <property type="evidence" value="ECO:0007669"/>
    <property type="project" value="UniProtKB-KW"/>
</dbReference>
<dbReference type="InterPro" id="IPR006597">
    <property type="entry name" value="Sel1-like"/>
</dbReference>
<dbReference type="PANTHER" id="PTHR12558">
    <property type="entry name" value="CELL DIVISION CYCLE 16,23,27"/>
    <property type="match status" value="1"/>
</dbReference>
<dbReference type="Proteomes" id="UP000503313">
    <property type="component" value="Chromosome"/>
</dbReference>
<dbReference type="SMART" id="SM00671">
    <property type="entry name" value="SEL1"/>
    <property type="match status" value="3"/>
</dbReference>
<dbReference type="Gene3D" id="1.25.40.10">
    <property type="entry name" value="Tetratricopeptide repeat domain"/>
    <property type="match status" value="2"/>
</dbReference>
<keyword evidence="9" id="KW-1185">Reference proteome</keyword>
<evidence type="ECO:0000256" key="1">
    <source>
        <dbReference type="ARBA" id="ARBA00001526"/>
    </source>
</evidence>
<keyword evidence="5" id="KW-0802">TPR repeat</keyword>
<keyword evidence="3" id="KW-1015">Disulfide bond</keyword>
<dbReference type="RefSeq" id="WP_129012245.1">
    <property type="nucleotide sequence ID" value="NZ_CP053835.1"/>
</dbReference>
<dbReference type="PROSITE" id="PS50293">
    <property type="entry name" value="TPR_REGION"/>
    <property type="match status" value="1"/>
</dbReference>
<dbReference type="InterPro" id="IPR019734">
    <property type="entry name" value="TPR_rpt"/>
</dbReference>
<evidence type="ECO:0000256" key="2">
    <source>
        <dbReference type="ARBA" id="ARBA00012865"/>
    </source>
</evidence>
<evidence type="ECO:0000256" key="6">
    <source>
        <dbReference type="SAM" id="SignalP"/>
    </source>
</evidence>
<evidence type="ECO:0000313" key="7">
    <source>
        <dbReference type="EMBL" id="QKF78017.1"/>
    </source>
</evidence>
<dbReference type="GO" id="GO:0008800">
    <property type="term" value="F:beta-lactamase activity"/>
    <property type="evidence" value="ECO:0007669"/>
    <property type="project" value="UniProtKB-EC"/>
</dbReference>
<sequence length="277" mass="32537">MIKGIIKVILVIFIVFSFSACEDKSSNSQAEKKEEQVKFTPKLKMPEWDKDGGKKIWDEYKNWHDAKNDPIPATKIGYAYSEKLHDYEKALEWYKYADSMIPLGENSYFACYALQQLKKYDEAISWCQKAIDLKWNEALFRMGDIYKELNNYEKAISYYEQSFEKSKDKISANNLGFIFSRKLNNYQEAEKWYKKAIKLDNYESYKNISSLYHEKLKDDIKASAYAIAVIDTKYTKSSVLRVLQNEMKIPNETIKKGYELQLNSDEFPIKFKGDLGL</sequence>
<dbReference type="SMART" id="SM00028">
    <property type="entry name" value="TPR"/>
    <property type="match status" value="2"/>
</dbReference>
<evidence type="ECO:0000313" key="8">
    <source>
        <dbReference type="EMBL" id="QKF78022.1"/>
    </source>
</evidence>
<protein>
    <recommendedName>
        <fullName evidence="2">beta-lactamase</fullName>
        <ecNumber evidence="2">3.5.2.6</ecNumber>
    </recommendedName>
</protein>